<keyword evidence="4" id="KW-1185">Reference proteome</keyword>
<dbReference type="RefSeq" id="WP_079472281.1">
    <property type="nucleotide sequence ID" value="NZ_FUZZ01000004.1"/>
</dbReference>
<dbReference type="SUPFAM" id="SSF55826">
    <property type="entry name" value="YbaK/ProRS associated domain"/>
    <property type="match status" value="1"/>
</dbReference>
<proteinExistence type="inferred from homology"/>
<gene>
    <name evidence="3" type="ORF">SAMN05660461_5021</name>
</gene>
<dbReference type="CDD" id="cd04335">
    <property type="entry name" value="PrdX_deacylase"/>
    <property type="match status" value="1"/>
</dbReference>
<protein>
    <submittedName>
        <fullName evidence="3">Ala-tRNA(Pro) deacylase</fullName>
    </submittedName>
</protein>
<name>A0A1T5P8R6_9BACT</name>
<comment type="similarity">
    <text evidence="1">Belongs to the PRORSD1 family.</text>
</comment>
<dbReference type="AlphaFoldDB" id="A0A1T5P8R6"/>
<evidence type="ECO:0000256" key="1">
    <source>
        <dbReference type="ARBA" id="ARBA00010201"/>
    </source>
</evidence>
<dbReference type="Gene3D" id="3.90.960.10">
    <property type="entry name" value="YbaK/aminoacyl-tRNA synthetase-associated domain"/>
    <property type="match status" value="1"/>
</dbReference>
<feature type="domain" description="YbaK/aminoacyl-tRNA synthetase-associated" evidence="2">
    <location>
        <begin position="41"/>
        <end position="160"/>
    </location>
</feature>
<dbReference type="Proteomes" id="UP000190166">
    <property type="component" value="Unassembled WGS sequence"/>
</dbReference>
<evidence type="ECO:0000313" key="3">
    <source>
        <dbReference type="EMBL" id="SKD09140.1"/>
    </source>
</evidence>
<dbReference type="GO" id="GO:0002161">
    <property type="term" value="F:aminoacyl-tRNA deacylase activity"/>
    <property type="evidence" value="ECO:0007669"/>
    <property type="project" value="InterPro"/>
</dbReference>
<accession>A0A1T5P8R6</accession>
<dbReference type="InterPro" id="IPR007214">
    <property type="entry name" value="YbaK/aa-tRNA-synth-assoc-dom"/>
</dbReference>
<dbReference type="EMBL" id="FUZZ01000004">
    <property type="protein sequence ID" value="SKD09140.1"/>
    <property type="molecule type" value="Genomic_DNA"/>
</dbReference>
<organism evidence="3 4">
    <name type="scientific">Chitinophaga ginsengisegetis</name>
    <dbReference type="NCBI Taxonomy" id="393003"/>
    <lineage>
        <taxon>Bacteria</taxon>
        <taxon>Pseudomonadati</taxon>
        <taxon>Bacteroidota</taxon>
        <taxon>Chitinophagia</taxon>
        <taxon>Chitinophagales</taxon>
        <taxon>Chitinophagaceae</taxon>
        <taxon>Chitinophaga</taxon>
    </lineage>
</organism>
<dbReference type="Pfam" id="PF04073">
    <property type="entry name" value="tRNA_edit"/>
    <property type="match status" value="1"/>
</dbReference>
<evidence type="ECO:0000313" key="4">
    <source>
        <dbReference type="Proteomes" id="UP000190166"/>
    </source>
</evidence>
<dbReference type="PANTHER" id="PTHR31423:SF3">
    <property type="entry name" value="PROLYL-TRNA SYNTHETASE ASSOCIATED DOMAIN-CONTAINING PROTEIN 1-RELATED"/>
    <property type="match status" value="1"/>
</dbReference>
<sequence>MYFVSDVKQTEPPVFNTPLQQMVYEMFRERGVRYERVDTDPAITMEDCIRIDQRLNMKTVKTLFLCNRQQTNFYLVITTAGKPFKTKDLGAALGISRLSFASVELLRSILGTDIGAATVFGLMLDRTMKVQLVIDNDILSEEWYGCSDGTTTSYLKLSTAWVINEFIPSTGHTPKFVQL</sequence>
<evidence type="ECO:0000259" key="2">
    <source>
        <dbReference type="Pfam" id="PF04073"/>
    </source>
</evidence>
<dbReference type="InterPro" id="IPR040285">
    <property type="entry name" value="ProX/PRXD1"/>
</dbReference>
<reference evidence="3 4" key="1">
    <citation type="submission" date="2017-02" db="EMBL/GenBank/DDBJ databases">
        <authorList>
            <person name="Peterson S.W."/>
        </authorList>
    </citation>
    <scope>NUCLEOTIDE SEQUENCE [LARGE SCALE GENOMIC DNA]</scope>
    <source>
        <strain evidence="3 4">DSM 18108</strain>
    </source>
</reference>
<dbReference type="InterPro" id="IPR036754">
    <property type="entry name" value="YbaK/aa-tRNA-synt-asso_dom_sf"/>
</dbReference>
<dbReference type="PANTHER" id="PTHR31423">
    <property type="entry name" value="YBAK DOMAIN-CONTAINING PROTEIN"/>
    <property type="match status" value="1"/>
</dbReference>